<dbReference type="FunFam" id="3.40.50.11540:FF:000001">
    <property type="entry name" value="NADH dehydrogenase [ubiquinone] flavoprotein 1, mitochondrial"/>
    <property type="match status" value="1"/>
</dbReference>
<gene>
    <name evidence="9" type="ORF">GGR36_000942</name>
</gene>
<dbReference type="Pfam" id="PF10589">
    <property type="entry name" value="NADH_4Fe-4S"/>
    <property type="match status" value="1"/>
</dbReference>
<keyword evidence="4" id="KW-0004">4Fe-4S</keyword>
<dbReference type="PANTHER" id="PTHR43578:SF3">
    <property type="entry name" value="NADH-QUINONE OXIDOREDUCTASE SUBUNIT F"/>
    <property type="match status" value="1"/>
</dbReference>
<dbReference type="InterPro" id="IPR041921">
    <property type="entry name" value="NuoE_N"/>
</dbReference>
<dbReference type="InterPro" id="IPR037207">
    <property type="entry name" value="Nuop51_4Fe4S-bd_sf"/>
</dbReference>
<evidence type="ECO:0000256" key="7">
    <source>
        <dbReference type="ARBA" id="ARBA00023014"/>
    </source>
</evidence>
<dbReference type="Gene3D" id="1.10.10.1590">
    <property type="entry name" value="NADH-quinone oxidoreductase subunit E"/>
    <property type="match status" value="1"/>
</dbReference>
<feature type="domain" description="NADH-ubiquinone oxidoreductase 51kDa subunit iron-sulphur binding" evidence="8">
    <location>
        <begin position="476"/>
        <end position="521"/>
    </location>
</feature>
<evidence type="ECO:0000259" key="8">
    <source>
        <dbReference type="SMART" id="SM00928"/>
    </source>
</evidence>
<dbReference type="GO" id="GO:0046872">
    <property type="term" value="F:metal ion binding"/>
    <property type="evidence" value="ECO:0007669"/>
    <property type="project" value="UniProtKB-KW"/>
</dbReference>
<evidence type="ECO:0000256" key="6">
    <source>
        <dbReference type="ARBA" id="ARBA00023004"/>
    </source>
</evidence>
<keyword evidence="7" id="KW-0411">Iron-sulfur</keyword>
<dbReference type="InterPro" id="IPR037225">
    <property type="entry name" value="Nuo51_FMN-bd_sf"/>
</dbReference>
<evidence type="ECO:0000256" key="3">
    <source>
        <dbReference type="ARBA" id="ARBA00007523"/>
    </source>
</evidence>
<dbReference type="InterPro" id="IPR001949">
    <property type="entry name" value="NADH-UbQ_OxRdtase_51kDa_CS"/>
</dbReference>
<dbReference type="EMBL" id="JACIET010000001">
    <property type="protein sequence ID" value="MBB4011634.1"/>
    <property type="molecule type" value="Genomic_DNA"/>
</dbReference>
<reference evidence="9 10" key="1">
    <citation type="submission" date="2020-08" db="EMBL/GenBank/DDBJ databases">
        <title>Genomic Encyclopedia of Type Strains, Phase IV (KMG-IV): sequencing the most valuable type-strain genomes for metagenomic binning, comparative biology and taxonomic classification.</title>
        <authorList>
            <person name="Goeker M."/>
        </authorList>
    </citation>
    <scope>NUCLEOTIDE SEQUENCE [LARGE SCALE GENOMIC DNA]</scope>
    <source>
        <strain evidence="9 10">DSM 106739</strain>
    </source>
</reference>
<comment type="cofactor">
    <cofactor evidence="1">
        <name>FMN</name>
        <dbReference type="ChEBI" id="CHEBI:58210"/>
    </cofactor>
</comment>
<dbReference type="SUPFAM" id="SSF142984">
    <property type="entry name" value="Nqo1 middle domain-like"/>
    <property type="match status" value="1"/>
</dbReference>
<dbReference type="SUPFAM" id="SSF140490">
    <property type="entry name" value="Nqo1C-terminal domain-like"/>
    <property type="match status" value="1"/>
</dbReference>
<proteinExistence type="inferred from homology"/>
<dbReference type="RefSeq" id="WP_183632397.1">
    <property type="nucleotide sequence ID" value="NZ_BAABLE010000011.1"/>
</dbReference>
<dbReference type="PROSITE" id="PS00645">
    <property type="entry name" value="COMPLEX1_51K_2"/>
    <property type="match status" value="1"/>
</dbReference>
<dbReference type="Gene3D" id="1.20.1440.230">
    <property type="entry name" value="NADH-ubiquinone oxidoreductase 51kDa subunit, iron-sulphur binding domain"/>
    <property type="match status" value="1"/>
</dbReference>
<keyword evidence="10" id="KW-1185">Reference proteome</keyword>
<dbReference type="GO" id="GO:0051539">
    <property type="term" value="F:4 iron, 4 sulfur cluster binding"/>
    <property type="evidence" value="ECO:0007669"/>
    <property type="project" value="UniProtKB-KW"/>
</dbReference>
<dbReference type="SMART" id="SM00928">
    <property type="entry name" value="NADH_4Fe-4S"/>
    <property type="match status" value="1"/>
</dbReference>
<dbReference type="Pfam" id="PF01512">
    <property type="entry name" value="Complex1_51K"/>
    <property type="match status" value="1"/>
</dbReference>
<sequence>MPLSSSLDRVLARISARYRDDPYQLLQMLRAVQASYSHVPPAAIDFFARHLRLPHSQVQGVVEFYAFLHEVPRGRYDIRFSDNITDQMLGSRGLMNRLCERLGVKPGVPRRDGSVTVDLTSCTGMSDQGPAAMVNGLAVTRLDATRIDEMADLVDAGIALEAWPRDWFAVRDNIRRTGPMLDLHMTPGAALKAAIARGAASTLSELSRSGLRGRGGAGYLTAHKWRFCMEAPGVQRFVVCNADEGEPGTFKDRVLLNRFSGELFEGMALAGFVVGARQGFLYLRGEYEYLLPHLEAVLERCREEGLLGSNLFGSGFDFDISIHLGAGAYICGEESALIESLEGKRGQARVRPPFPAVRGYADKPTVVNNVQTFIQAAQVAAMGSAWFSSLGTEKSRGTVLLSISGDVPKRGIYEYPFGVSIGEVLGDCGATAVQAIQIGGPSGHLIGASEFHRKIAFEDLPTTGSLMVFDWTRDVVAVVQNFARFFQHESCGFCTPCRVGTTVMRQLIDKVVEGKATTADLNEMESAGQVTRALSHCGLGQTAPNPMLDALAHFRAAFEARIHDGGGDPGFDLDAELSEARSMFGADVAKEGHHGG</sequence>
<keyword evidence="5" id="KW-0479">Metal-binding</keyword>
<dbReference type="InterPro" id="IPR019575">
    <property type="entry name" value="Nuop51_4Fe4S-bd"/>
</dbReference>
<dbReference type="InterPro" id="IPR036249">
    <property type="entry name" value="Thioredoxin-like_sf"/>
</dbReference>
<dbReference type="Gene3D" id="3.40.30.10">
    <property type="entry name" value="Glutaredoxin"/>
    <property type="match status" value="1"/>
</dbReference>
<dbReference type="Gene3D" id="3.40.50.11540">
    <property type="entry name" value="NADH-ubiquinone oxidoreductase 51kDa subunit"/>
    <property type="match status" value="1"/>
</dbReference>
<dbReference type="Gene3D" id="3.10.20.600">
    <property type="match status" value="1"/>
</dbReference>
<comment type="cofactor">
    <cofactor evidence="2">
        <name>[4Fe-4S] cluster</name>
        <dbReference type="ChEBI" id="CHEBI:49883"/>
    </cofactor>
</comment>
<comment type="similarity">
    <text evidence="3">Belongs to the complex I 51 kDa subunit family.</text>
</comment>
<evidence type="ECO:0000256" key="5">
    <source>
        <dbReference type="ARBA" id="ARBA00022723"/>
    </source>
</evidence>
<dbReference type="GO" id="GO:0010181">
    <property type="term" value="F:FMN binding"/>
    <property type="evidence" value="ECO:0007669"/>
    <property type="project" value="InterPro"/>
</dbReference>
<evidence type="ECO:0000313" key="10">
    <source>
        <dbReference type="Proteomes" id="UP000561045"/>
    </source>
</evidence>
<dbReference type="SUPFAM" id="SSF142019">
    <property type="entry name" value="Nqo1 FMN-binding domain-like"/>
    <property type="match status" value="1"/>
</dbReference>
<dbReference type="Pfam" id="PF01257">
    <property type="entry name" value="2Fe-2S_thioredx"/>
    <property type="match status" value="1"/>
</dbReference>
<evidence type="ECO:0000256" key="2">
    <source>
        <dbReference type="ARBA" id="ARBA00001966"/>
    </source>
</evidence>
<evidence type="ECO:0000256" key="1">
    <source>
        <dbReference type="ARBA" id="ARBA00001917"/>
    </source>
</evidence>
<comment type="caution">
    <text evidence="9">The sequence shown here is derived from an EMBL/GenBank/DDBJ whole genome shotgun (WGS) entry which is preliminary data.</text>
</comment>
<dbReference type="SUPFAM" id="SSF52833">
    <property type="entry name" value="Thioredoxin-like"/>
    <property type="match status" value="1"/>
</dbReference>
<protein>
    <submittedName>
        <fullName evidence="9">[NiFe] hydrogenase diaphorase moiety large subunit</fullName>
        <ecNumber evidence="9">1.12.1.2</ecNumber>
    </submittedName>
</protein>
<dbReference type="GO" id="GO:0008137">
    <property type="term" value="F:NADH dehydrogenase (ubiquinone) activity"/>
    <property type="evidence" value="ECO:0007669"/>
    <property type="project" value="InterPro"/>
</dbReference>
<dbReference type="EC" id="1.12.1.2" evidence="9"/>
<keyword evidence="9" id="KW-0560">Oxidoreductase</keyword>
<dbReference type="PANTHER" id="PTHR43578">
    <property type="entry name" value="NADH-QUINONE OXIDOREDUCTASE SUBUNIT F"/>
    <property type="match status" value="1"/>
</dbReference>
<evidence type="ECO:0000256" key="4">
    <source>
        <dbReference type="ARBA" id="ARBA00022485"/>
    </source>
</evidence>
<dbReference type="AlphaFoldDB" id="A0A840BHB4"/>
<dbReference type="Proteomes" id="UP000561045">
    <property type="component" value="Unassembled WGS sequence"/>
</dbReference>
<keyword evidence="6" id="KW-0408">Iron</keyword>
<dbReference type="PROSITE" id="PS00644">
    <property type="entry name" value="COMPLEX1_51K_1"/>
    <property type="match status" value="1"/>
</dbReference>
<dbReference type="InterPro" id="IPR011538">
    <property type="entry name" value="Nuo51_FMN-bd"/>
</dbReference>
<accession>A0A840BHB4</accession>
<organism evidence="9 10">
    <name type="scientific">Niveibacterium umoris</name>
    <dbReference type="NCBI Taxonomy" id="1193620"/>
    <lineage>
        <taxon>Bacteria</taxon>
        <taxon>Pseudomonadati</taxon>
        <taxon>Pseudomonadota</taxon>
        <taxon>Betaproteobacteria</taxon>
        <taxon>Rhodocyclales</taxon>
        <taxon>Rhodocyclaceae</taxon>
        <taxon>Niveibacterium</taxon>
    </lineage>
</organism>
<evidence type="ECO:0000313" key="9">
    <source>
        <dbReference type="EMBL" id="MBB4011634.1"/>
    </source>
</evidence>
<name>A0A840BHB4_9RHOO</name>
<dbReference type="GO" id="GO:0047985">
    <property type="term" value="F:hydrogen dehydrogenase activity"/>
    <property type="evidence" value="ECO:0007669"/>
    <property type="project" value="UniProtKB-EC"/>
</dbReference>